<dbReference type="GO" id="GO:0007096">
    <property type="term" value="P:regulation of exit from mitosis"/>
    <property type="evidence" value="ECO:0007669"/>
    <property type="project" value="TreeGrafter"/>
</dbReference>
<keyword evidence="2 6" id="KW-0812">Transmembrane</keyword>
<dbReference type="GO" id="GO:0012505">
    <property type="term" value="C:endomembrane system"/>
    <property type="evidence" value="ECO:0007669"/>
    <property type="project" value="UniProtKB-SubCell"/>
</dbReference>
<feature type="compositionally biased region" description="Acidic residues" evidence="5">
    <location>
        <begin position="134"/>
        <end position="166"/>
    </location>
</feature>
<evidence type="ECO:0000313" key="7">
    <source>
        <dbReference type="EMBL" id="KAF9577334.1"/>
    </source>
</evidence>
<reference evidence="7" key="1">
    <citation type="journal article" date="2020" name="Fungal Divers.">
        <title>Resolving the Mortierellaceae phylogeny through synthesis of multi-gene phylogenetics and phylogenomics.</title>
        <authorList>
            <person name="Vandepol N."/>
            <person name="Liber J."/>
            <person name="Desiro A."/>
            <person name="Na H."/>
            <person name="Kennedy M."/>
            <person name="Barry K."/>
            <person name="Grigoriev I.V."/>
            <person name="Miller A.N."/>
            <person name="O'Donnell K."/>
            <person name="Stajich J.E."/>
            <person name="Bonito G."/>
        </authorList>
    </citation>
    <scope>NUCLEOTIDE SEQUENCE</scope>
    <source>
        <strain evidence="7">KOD1015</strain>
    </source>
</reference>
<name>A0A9P6FLA5_9FUNG</name>
<evidence type="ECO:0000256" key="5">
    <source>
        <dbReference type="SAM" id="MobiDB-lite"/>
    </source>
</evidence>
<keyword evidence="3 6" id="KW-1133">Transmembrane helix</keyword>
<gene>
    <name evidence="7" type="ORF">BGW38_007511</name>
</gene>
<dbReference type="GO" id="GO:0043007">
    <property type="term" value="P:maintenance of rDNA"/>
    <property type="evidence" value="ECO:0007669"/>
    <property type="project" value="TreeGrafter"/>
</dbReference>
<evidence type="ECO:0000313" key="8">
    <source>
        <dbReference type="Proteomes" id="UP000780801"/>
    </source>
</evidence>
<dbReference type="Pfam" id="PF10332">
    <property type="entry name" value="DUF2418"/>
    <property type="match status" value="1"/>
</dbReference>
<dbReference type="AlphaFoldDB" id="A0A9P6FLA5"/>
<evidence type="ECO:0000256" key="2">
    <source>
        <dbReference type="ARBA" id="ARBA00022692"/>
    </source>
</evidence>
<feature type="transmembrane region" description="Helical" evidence="6">
    <location>
        <begin position="12"/>
        <end position="30"/>
    </location>
</feature>
<evidence type="ECO:0000256" key="4">
    <source>
        <dbReference type="ARBA" id="ARBA00023136"/>
    </source>
</evidence>
<sequence length="184" mass="20501">MAGMDGDNFHIFLPISIVVAIQVYILVSVYQSYVKDKQTLFGEVYREYDAKFVNPRIFVRKLDKGVSTETDFNDMDQGKSSWEPMPSRHGAAAVRRPMTGKNPLYSPTATISTGTSPISSRSSASSNRGSSESEGSEESEGSDEDEIEEDEEEDEDEEEESEDEDDGVPRIPHPTNSLPDDYED</sequence>
<organism evidence="7 8">
    <name type="scientific">Lunasporangiospora selenospora</name>
    <dbReference type="NCBI Taxonomy" id="979761"/>
    <lineage>
        <taxon>Eukaryota</taxon>
        <taxon>Fungi</taxon>
        <taxon>Fungi incertae sedis</taxon>
        <taxon>Mucoromycota</taxon>
        <taxon>Mortierellomycotina</taxon>
        <taxon>Mortierellomycetes</taxon>
        <taxon>Mortierellales</taxon>
        <taxon>Mortierellaceae</taxon>
        <taxon>Lunasporangiospora</taxon>
    </lineage>
</organism>
<keyword evidence="4 6" id="KW-0472">Membrane</keyword>
<feature type="region of interest" description="Disordered" evidence="5">
    <location>
        <begin position="70"/>
        <end position="184"/>
    </location>
</feature>
<proteinExistence type="predicted"/>
<evidence type="ECO:0000256" key="1">
    <source>
        <dbReference type="ARBA" id="ARBA00004127"/>
    </source>
</evidence>
<dbReference type="EMBL" id="JAABOA010004970">
    <property type="protein sequence ID" value="KAF9577334.1"/>
    <property type="molecule type" value="Genomic_DNA"/>
</dbReference>
<accession>A0A9P6FLA5</accession>
<comment type="subcellular location">
    <subcellularLocation>
        <location evidence="1">Endomembrane system</location>
        <topology evidence="1">Multi-pass membrane protein</topology>
    </subcellularLocation>
</comment>
<dbReference type="InterPro" id="IPR018819">
    <property type="entry name" value="Nur1/Mug154"/>
</dbReference>
<keyword evidence="8" id="KW-1185">Reference proteome</keyword>
<evidence type="ECO:0000256" key="6">
    <source>
        <dbReference type="SAM" id="Phobius"/>
    </source>
</evidence>
<dbReference type="PANTHER" id="PTHR28293:SF1">
    <property type="entry name" value="NUCLEAR RIM PROTEIN 1"/>
    <property type="match status" value="1"/>
</dbReference>
<dbReference type="OrthoDB" id="3363151at2759"/>
<comment type="caution">
    <text evidence="7">The sequence shown here is derived from an EMBL/GenBank/DDBJ whole genome shotgun (WGS) entry which is preliminary data.</text>
</comment>
<evidence type="ECO:0000256" key="3">
    <source>
        <dbReference type="ARBA" id="ARBA00022989"/>
    </source>
</evidence>
<feature type="compositionally biased region" description="Low complexity" evidence="5">
    <location>
        <begin position="119"/>
        <end position="133"/>
    </location>
</feature>
<feature type="compositionally biased region" description="Polar residues" evidence="5">
    <location>
        <begin position="105"/>
        <end position="118"/>
    </location>
</feature>
<dbReference type="PANTHER" id="PTHR28293">
    <property type="entry name" value="NUCLEAR RIM PROTEIN 1"/>
    <property type="match status" value="1"/>
</dbReference>
<dbReference type="Proteomes" id="UP000780801">
    <property type="component" value="Unassembled WGS sequence"/>
</dbReference>
<protein>
    <submittedName>
        <fullName evidence="7">Uncharacterized protein</fullName>
    </submittedName>
</protein>